<dbReference type="EMBL" id="BARS01004896">
    <property type="protein sequence ID" value="GAF84547.1"/>
    <property type="molecule type" value="Genomic_DNA"/>
</dbReference>
<evidence type="ECO:0000313" key="1">
    <source>
        <dbReference type="EMBL" id="GAF84547.1"/>
    </source>
</evidence>
<dbReference type="AlphaFoldDB" id="X0T8P6"/>
<organism evidence="1">
    <name type="scientific">marine sediment metagenome</name>
    <dbReference type="NCBI Taxonomy" id="412755"/>
    <lineage>
        <taxon>unclassified sequences</taxon>
        <taxon>metagenomes</taxon>
        <taxon>ecological metagenomes</taxon>
    </lineage>
</organism>
<name>X0T8P6_9ZZZZ</name>
<accession>X0T8P6</accession>
<reference evidence="1" key="1">
    <citation type="journal article" date="2014" name="Front. Microbiol.">
        <title>High frequency of phylogenetically diverse reductive dehalogenase-homologous genes in deep subseafloor sedimentary metagenomes.</title>
        <authorList>
            <person name="Kawai M."/>
            <person name="Futagami T."/>
            <person name="Toyoda A."/>
            <person name="Takaki Y."/>
            <person name="Nishi S."/>
            <person name="Hori S."/>
            <person name="Arai W."/>
            <person name="Tsubouchi T."/>
            <person name="Morono Y."/>
            <person name="Uchiyama I."/>
            <person name="Ito T."/>
            <person name="Fujiyama A."/>
            <person name="Inagaki F."/>
            <person name="Takami H."/>
        </authorList>
    </citation>
    <scope>NUCLEOTIDE SEQUENCE</scope>
    <source>
        <strain evidence="1">Expedition CK06-06</strain>
    </source>
</reference>
<protein>
    <submittedName>
        <fullName evidence="1">Uncharacterized protein</fullName>
    </submittedName>
</protein>
<gene>
    <name evidence="1" type="ORF">S01H1_09580</name>
</gene>
<proteinExistence type="predicted"/>
<sequence>MVFKHEGWTLYKKDVKLKGGRIQTIYYFSKRTPKSGTPCDKPDNMVVGVNKRTGLPYLKKK</sequence>
<comment type="caution">
    <text evidence="1">The sequence shown here is derived from an EMBL/GenBank/DDBJ whole genome shotgun (WGS) entry which is preliminary data.</text>
</comment>